<evidence type="ECO:0000256" key="2">
    <source>
        <dbReference type="SAM" id="Phobius"/>
    </source>
</evidence>
<organism evidence="3 4">
    <name type="scientific">Microbacterium mitrae</name>
    <dbReference type="NCBI Taxonomy" id="664640"/>
    <lineage>
        <taxon>Bacteria</taxon>
        <taxon>Bacillati</taxon>
        <taxon>Actinomycetota</taxon>
        <taxon>Actinomycetes</taxon>
        <taxon>Micrococcales</taxon>
        <taxon>Microbacteriaceae</taxon>
        <taxon>Microbacterium</taxon>
    </lineage>
</organism>
<evidence type="ECO:0000313" key="3">
    <source>
        <dbReference type="EMBL" id="TXK06225.1"/>
    </source>
</evidence>
<keyword evidence="4" id="KW-1185">Reference proteome</keyword>
<dbReference type="RefSeq" id="WP_147825034.1">
    <property type="nucleotide sequence ID" value="NZ_VRSW01000001.1"/>
</dbReference>
<dbReference type="Proteomes" id="UP000321196">
    <property type="component" value="Unassembled WGS sequence"/>
</dbReference>
<dbReference type="AlphaFoldDB" id="A0A5C8HQE0"/>
<accession>A0A5C8HQE0</accession>
<feature type="transmembrane region" description="Helical" evidence="2">
    <location>
        <begin position="109"/>
        <end position="130"/>
    </location>
</feature>
<keyword evidence="2" id="KW-1133">Transmembrane helix</keyword>
<dbReference type="EMBL" id="VRSW01000001">
    <property type="protein sequence ID" value="TXK06225.1"/>
    <property type="molecule type" value="Genomic_DNA"/>
</dbReference>
<evidence type="ECO:0000256" key="1">
    <source>
        <dbReference type="SAM" id="MobiDB-lite"/>
    </source>
</evidence>
<proteinExistence type="predicted"/>
<name>A0A5C8HQE0_9MICO</name>
<reference evidence="3 4" key="1">
    <citation type="submission" date="2019-08" db="EMBL/GenBank/DDBJ databases">
        <authorList>
            <person name="Dong K."/>
        </authorList>
    </citation>
    <scope>NUCLEOTIDE SEQUENCE [LARGE SCALE GENOMIC DNA]</scope>
    <source>
        <strain evidence="3 4">M4-8</strain>
    </source>
</reference>
<feature type="transmembrane region" description="Helical" evidence="2">
    <location>
        <begin position="69"/>
        <end position="89"/>
    </location>
</feature>
<keyword evidence="2" id="KW-0472">Membrane</keyword>
<keyword evidence="2" id="KW-0812">Transmembrane</keyword>
<sequence length="144" mass="14939">MKDDDMTNEAAIPAAPELTLDAAPTEALMPDASEMPAPEETSEKAATALASSAAHALVPLGVAEPRTRWAGIIWGLLLAAIAGGGLMFVLTNGSANLTSWVMTFTPFTLGIYAVLVLAALAVVTALVALVRHAQKTFAARRARL</sequence>
<evidence type="ECO:0000313" key="4">
    <source>
        <dbReference type="Proteomes" id="UP000321196"/>
    </source>
</evidence>
<feature type="region of interest" description="Disordered" evidence="1">
    <location>
        <begin position="1"/>
        <end position="42"/>
    </location>
</feature>
<gene>
    <name evidence="3" type="ORF">FVP60_04495</name>
</gene>
<comment type="caution">
    <text evidence="3">The sequence shown here is derived from an EMBL/GenBank/DDBJ whole genome shotgun (WGS) entry which is preliminary data.</text>
</comment>
<protein>
    <submittedName>
        <fullName evidence="3">Uncharacterized protein</fullName>
    </submittedName>
</protein>